<feature type="transmembrane region" description="Helical" evidence="8">
    <location>
        <begin position="272"/>
        <end position="303"/>
    </location>
</feature>
<evidence type="ECO:0000256" key="8">
    <source>
        <dbReference type="SAM" id="Phobius"/>
    </source>
</evidence>
<evidence type="ECO:0000313" key="10">
    <source>
        <dbReference type="EMBL" id="QES22381.1"/>
    </source>
</evidence>
<dbReference type="GO" id="GO:0015297">
    <property type="term" value="F:antiporter activity"/>
    <property type="evidence" value="ECO:0007669"/>
    <property type="project" value="InterPro"/>
</dbReference>
<dbReference type="InterPro" id="IPR050794">
    <property type="entry name" value="CPA2_transporter"/>
</dbReference>
<accession>A0A5P2AZR2</accession>
<dbReference type="GO" id="GO:1902600">
    <property type="term" value="P:proton transmembrane transport"/>
    <property type="evidence" value="ECO:0007669"/>
    <property type="project" value="InterPro"/>
</dbReference>
<reference evidence="10 11" key="1">
    <citation type="submission" date="2018-05" db="EMBL/GenBank/DDBJ databases">
        <title>Streptomyces venezuelae.</title>
        <authorList>
            <person name="Kim W."/>
            <person name="Lee N."/>
            <person name="Cho B.-K."/>
        </authorList>
    </citation>
    <scope>NUCLEOTIDE SEQUENCE [LARGE SCALE GENOMIC DNA]</scope>
    <source>
        <strain evidence="10 11">ATCC 15068</strain>
    </source>
</reference>
<feature type="transmembrane region" description="Helical" evidence="8">
    <location>
        <begin position="131"/>
        <end position="153"/>
    </location>
</feature>
<evidence type="ECO:0000313" key="11">
    <source>
        <dbReference type="Proteomes" id="UP000324106"/>
    </source>
</evidence>
<gene>
    <name evidence="10" type="ORF">DEJ46_27495</name>
</gene>
<keyword evidence="2" id="KW-0813">Transport</keyword>
<feature type="transmembrane region" description="Helical" evidence="8">
    <location>
        <begin position="203"/>
        <end position="227"/>
    </location>
</feature>
<keyword evidence="5" id="KW-0406">Ion transport</keyword>
<feature type="transmembrane region" description="Helical" evidence="8">
    <location>
        <begin position="349"/>
        <end position="371"/>
    </location>
</feature>
<evidence type="ECO:0000256" key="7">
    <source>
        <dbReference type="SAM" id="MobiDB-lite"/>
    </source>
</evidence>
<dbReference type="PANTHER" id="PTHR32468:SF0">
    <property type="entry name" value="K(+)_H(+) ANTIPORTER 1"/>
    <property type="match status" value="1"/>
</dbReference>
<evidence type="ECO:0000256" key="3">
    <source>
        <dbReference type="ARBA" id="ARBA00022692"/>
    </source>
</evidence>
<organism evidence="10 11">
    <name type="scientific">Streptomyces venezuelae</name>
    <dbReference type="NCBI Taxonomy" id="54571"/>
    <lineage>
        <taxon>Bacteria</taxon>
        <taxon>Bacillati</taxon>
        <taxon>Actinomycetota</taxon>
        <taxon>Actinomycetes</taxon>
        <taxon>Kitasatosporales</taxon>
        <taxon>Streptomycetaceae</taxon>
        <taxon>Streptomyces</taxon>
    </lineage>
</organism>
<evidence type="ECO:0000256" key="1">
    <source>
        <dbReference type="ARBA" id="ARBA00004141"/>
    </source>
</evidence>
<dbReference type="InterPro" id="IPR006153">
    <property type="entry name" value="Cation/H_exchanger_TM"/>
</dbReference>
<dbReference type="PANTHER" id="PTHR32468">
    <property type="entry name" value="CATION/H + ANTIPORTER"/>
    <property type="match status" value="1"/>
</dbReference>
<feature type="transmembrane region" description="Helical" evidence="8">
    <location>
        <begin position="37"/>
        <end position="59"/>
    </location>
</feature>
<feature type="transmembrane region" description="Helical" evidence="8">
    <location>
        <begin position="101"/>
        <end position="119"/>
    </location>
</feature>
<evidence type="ECO:0000256" key="5">
    <source>
        <dbReference type="ARBA" id="ARBA00023065"/>
    </source>
</evidence>
<dbReference type="AlphaFoldDB" id="A0A5P2AZR2"/>
<dbReference type="Gene3D" id="1.20.1530.20">
    <property type="match status" value="1"/>
</dbReference>
<dbReference type="InterPro" id="IPR038770">
    <property type="entry name" value="Na+/solute_symporter_sf"/>
</dbReference>
<proteinExistence type="predicted"/>
<keyword evidence="4 8" id="KW-1133">Transmembrane helix</keyword>
<dbReference type="OrthoDB" id="9793589at2"/>
<evidence type="ECO:0000256" key="2">
    <source>
        <dbReference type="ARBA" id="ARBA00022448"/>
    </source>
</evidence>
<dbReference type="Pfam" id="PF00999">
    <property type="entry name" value="Na_H_Exchanger"/>
    <property type="match status" value="1"/>
</dbReference>
<protein>
    <submittedName>
        <fullName evidence="10">Sodium:proton antiporter</fullName>
    </submittedName>
</protein>
<comment type="subcellular location">
    <subcellularLocation>
        <location evidence="1">Membrane</location>
        <topology evidence="1">Multi-pass membrane protein</topology>
    </subcellularLocation>
</comment>
<evidence type="ECO:0000259" key="9">
    <source>
        <dbReference type="Pfam" id="PF00999"/>
    </source>
</evidence>
<feature type="transmembrane region" description="Helical" evidence="8">
    <location>
        <begin position="173"/>
        <end position="191"/>
    </location>
</feature>
<evidence type="ECO:0000256" key="4">
    <source>
        <dbReference type="ARBA" id="ARBA00022989"/>
    </source>
</evidence>
<feature type="transmembrane region" description="Helical" evidence="8">
    <location>
        <begin position="412"/>
        <end position="431"/>
    </location>
</feature>
<dbReference type="EMBL" id="CP029194">
    <property type="protein sequence ID" value="QES22381.1"/>
    <property type="molecule type" value="Genomic_DNA"/>
</dbReference>
<keyword evidence="6 8" id="KW-0472">Membrane</keyword>
<evidence type="ECO:0000256" key="6">
    <source>
        <dbReference type="ARBA" id="ARBA00023136"/>
    </source>
</evidence>
<feature type="region of interest" description="Disordered" evidence="7">
    <location>
        <begin position="439"/>
        <end position="471"/>
    </location>
</feature>
<name>A0A5P2AZR2_STRVZ</name>
<dbReference type="GO" id="GO:0016020">
    <property type="term" value="C:membrane"/>
    <property type="evidence" value="ECO:0007669"/>
    <property type="project" value="UniProtKB-SubCell"/>
</dbReference>
<feature type="transmembrane region" description="Helical" evidence="8">
    <location>
        <begin position="71"/>
        <end position="89"/>
    </location>
</feature>
<feature type="domain" description="Cation/H+ exchanger transmembrane" evidence="9">
    <location>
        <begin position="50"/>
        <end position="432"/>
    </location>
</feature>
<feature type="transmembrane region" description="Helical" evidence="8">
    <location>
        <begin position="323"/>
        <end position="342"/>
    </location>
</feature>
<feature type="transmembrane region" description="Helical" evidence="8">
    <location>
        <begin position="239"/>
        <end position="260"/>
    </location>
</feature>
<keyword evidence="3 8" id="KW-0812">Transmembrane</keyword>
<dbReference type="Proteomes" id="UP000324106">
    <property type="component" value="Chromosome"/>
</dbReference>
<sequence>MASTIGHLARRRLHSVGTVPQWAAYARRGVPVSSDSVVTHVVAALAVVIATSSALGAAARRLGQPPVVGQLFAGIALGPSLLGLLPGRVYETLFPAEIQPILTSFAQVALVLFLFAVGYELDLGLLRGRRAVATVSLGGFVVPMAMGAGLVLLLPEAFEAVNGGRPVDATFTLYMAVALSITAVPVLASIIKDQGLAGTVPGTVAMAAAGVIDALSWPVLAVVLVGGAQGSLRDWLVKAALLAVYVLVMLFVVRPLLAWWKDRAGTRVSHQIPVAVSVALASAWATNALGLHVIFGALLAGVVMPRRSDGTPDGSLLRPLQEAGGLLLPVFFAVSGMAVALDGLHGSDLLLLVVICAAAVVSKVASGTLAARGVRIPWRDSLLIGVLLNTRGLTELIVLNVGLAAGVIGPGLYALLVVMALLTTAAAGPLIRLLRRPAKGRPASTATPPETLPGQGAEAGPVPTADAAPLP</sequence>